<dbReference type="GeneID" id="106151541"/>
<dbReference type="PANTHER" id="PTHR46579:SF1">
    <property type="entry name" value="F5_8 TYPE C DOMAIN-CONTAINING PROTEIN"/>
    <property type="match status" value="1"/>
</dbReference>
<dbReference type="AlphaFoldDB" id="A0A1S3H5A8"/>
<dbReference type="STRING" id="7574.A0A1S3H5A8"/>
<reference evidence="2" key="1">
    <citation type="submission" date="2025-08" db="UniProtKB">
        <authorList>
            <consortium name="RefSeq"/>
        </authorList>
    </citation>
    <scope>IDENTIFICATION</scope>
    <source>
        <tissue evidence="2">Gonads</tissue>
    </source>
</reference>
<dbReference type="InterPro" id="IPR004242">
    <property type="entry name" value="Transposase_21"/>
</dbReference>
<gene>
    <name evidence="2" type="primary">LOC106151541</name>
</gene>
<dbReference type="Pfam" id="PF02992">
    <property type="entry name" value="Transposase_21"/>
    <property type="match status" value="1"/>
</dbReference>
<dbReference type="InParanoid" id="A0A1S3H5A8"/>
<keyword evidence="1" id="KW-1185">Reference proteome</keyword>
<dbReference type="Proteomes" id="UP000085678">
    <property type="component" value="Unplaced"/>
</dbReference>
<proteinExistence type="predicted"/>
<accession>A0A1S3H5A8</accession>
<sequence length="589" mass="67009">MWYTDGVPLFKSSKVGLWPLFLSINELPYHDRLKPENLLFAGLWYGKSKPSMSVYLEPFYESLKKLREEGISVNCEHCAKSFVVKGILLCGTCDLPAKCLMMNMAQFNGRFGCPKCKQEGVVVKTGKGHTRTFPFQENSIDGPKRSHEEFIEHGENAFTSSSSVFGVKGPSWWVNISADIINGTAIDYMHTVLLGIVRRLLKLWFDPKFSSEPYSASRFVDIADKRLACIRPPYFIKRHPRSIKDHSQYWKASECRSWLFYYSVPVLFGVLQKEYFEHYLLFVDAMFIMNLDSISPEDLLHCEELLIKFSCLFSSLYGVSHMSANLHQMLHLHDVVRQLGPLWVYSCFSFESMNGKLLKLFHGTQSPAIQIANAVSTLIKLPILEQNIDTDTHSQSAVSQLYCKLSSASDRHKITETICDGVHVIGAKHLQTIEPKYYAVVAQTLKTAPTKCLVFYRLMIKGVLFHCRAHKIASRNSYTVLFKLGGHLQTFGQVVFYTKCCFTCACKDGCNKCTHYLAVVQTISVERNILCTADAIVTPKLDNIVVGVFNNEYVAIPVTDILELCTFVDLNRKDKRVFMCLRPNKKEID</sequence>
<dbReference type="RefSeq" id="XP_013380319.1">
    <property type="nucleotide sequence ID" value="XM_013524865.1"/>
</dbReference>
<dbReference type="PANTHER" id="PTHR46579">
    <property type="entry name" value="F5/8 TYPE C DOMAIN-CONTAINING PROTEIN-RELATED"/>
    <property type="match status" value="1"/>
</dbReference>
<protein>
    <submittedName>
        <fullName evidence="2">Uncharacterized protein LOC106151541</fullName>
    </submittedName>
</protein>
<dbReference type="KEGG" id="lak:106151541"/>
<evidence type="ECO:0000313" key="2">
    <source>
        <dbReference type="RefSeq" id="XP_013380319.1"/>
    </source>
</evidence>
<organism evidence="1 2">
    <name type="scientific">Lingula anatina</name>
    <name type="common">Brachiopod</name>
    <name type="synonym">Lingula unguis</name>
    <dbReference type="NCBI Taxonomy" id="7574"/>
    <lineage>
        <taxon>Eukaryota</taxon>
        <taxon>Metazoa</taxon>
        <taxon>Spiralia</taxon>
        <taxon>Lophotrochozoa</taxon>
        <taxon>Brachiopoda</taxon>
        <taxon>Linguliformea</taxon>
        <taxon>Lingulata</taxon>
        <taxon>Lingulida</taxon>
        <taxon>Linguloidea</taxon>
        <taxon>Lingulidae</taxon>
        <taxon>Lingula</taxon>
    </lineage>
</organism>
<name>A0A1S3H5A8_LINAN</name>
<evidence type="ECO:0000313" key="1">
    <source>
        <dbReference type="Proteomes" id="UP000085678"/>
    </source>
</evidence>
<dbReference type="OrthoDB" id="10010998at2759"/>